<dbReference type="Pfam" id="PF09939">
    <property type="entry name" value="DUF2171"/>
    <property type="match status" value="1"/>
</dbReference>
<dbReference type="RefSeq" id="WP_145277140.1">
    <property type="nucleotide sequence ID" value="NZ_CP036426.1"/>
</dbReference>
<feature type="region of interest" description="Disordered" evidence="1">
    <location>
        <begin position="1"/>
        <end position="25"/>
    </location>
</feature>
<dbReference type="InterPro" id="IPR018684">
    <property type="entry name" value="DUF2171"/>
</dbReference>
<dbReference type="Proteomes" id="UP000317835">
    <property type="component" value="Chromosome"/>
</dbReference>
<gene>
    <name evidence="2" type="ORF">ElP_65080</name>
</gene>
<evidence type="ECO:0000256" key="1">
    <source>
        <dbReference type="SAM" id="MobiDB-lite"/>
    </source>
</evidence>
<sequence>MANEHPDKTAASLSESTGAVGSPADIREHMEVYASCGTKVGKVDHVEGDTIKLTKNDSPDGQHHRIPMAWVAKVHDHIHLDRDHNEVHAQWQPA</sequence>
<dbReference type="EMBL" id="CP036426">
    <property type="protein sequence ID" value="QDV38553.1"/>
    <property type="molecule type" value="Genomic_DNA"/>
</dbReference>
<evidence type="ECO:0000313" key="2">
    <source>
        <dbReference type="EMBL" id="QDV38553.1"/>
    </source>
</evidence>
<organism evidence="2 3">
    <name type="scientific">Tautonia plasticadhaerens</name>
    <dbReference type="NCBI Taxonomy" id="2527974"/>
    <lineage>
        <taxon>Bacteria</taxon>
        <taxon>Pseudomonadati</taxon>
        <taxon>Planctomycetota</taxon>
        <taxon>Planctomycetia</taxon>
        <taxon>Isosphaerales</taxon>
        <taxon>Isosphaeraceae</taxon>
        <taxon>Tautonia</taxon>
    </lineage>
</organism>
<dbReference type="AlphaFoldDB" id="A0A518HCG4"/>
<dbReference type="OrthoDB" id="9803697at2"/>
<keyword evidence="3" id="KW-1185">Reference proteome</keyword>
<proteinExistence type="predicted"/>
<accession>A0A518HCG4</accession>
<dbReference type="KEGG" id="tpla:ElP_65080"/>
<protein>
    <recommendedName>
        <fullName evidence="4">DUF2171 domain-containing protein</fullName>
    </recommendedName>
</protein>
<evidence type="ECO:0000313" key="3">
    <source>
        <dbReference type="Proteomes" id="UP000317835"/>
    </source>
</evidence>
<name>A0A518HCG4_9BACT</name>
<reference evidence="2 3" key="1">
    <citation type="submission" date="2019-02" db="EMBL/GenBank/DDBJ databases">
        <title>Deep-cultivation of Planctomycetes and their phenomic and genomic characterization uncovers novel biology.</title>
        <authorList>
            <person name="Wiegand S."/>
            <person name="Jogler M."/>
            <person name="Boedeker C."/>
            <person name="Pinto D."/>
            <person name="Vollmers J."/>
            <person name="Rivas-Marin E."/>
            <person name="Kohn T."/>
            <person name="Peeters S.H."/>
            <person name="Heuer A."/>
            <person name="Rast P."/>
            <person name="Oberbeckmann S."/>
            <person name="Bunk B."/>
            <person name="Jeske O."/>
            <person name="Meyerdierks A."/>
            <person name="Storesund J.E."/>
            <person name="Kallscheuer N."/>
            <person name="Luecker S."/>
            <person name="Lage O.M."/>
            <person name="Pohl T."/>
            <person name="Merkel B.J."/>
            <person name="Hornburger P."/>
            <person name="Mueller R.-W."/>
            <person name="Bruemmer F."/>
            <person name="Labrenz M."/>
            <person name="Spormann A.M."/>
            <person name="Op den Camp H."/>
            <person name="Overmann J."/>
            <person name="Amann R."/>
            <person name="Jetten M.S.M."/>
            <person name="Mascher T."/>
            <person name="Medema M.H."/>
            <person name="Devos D.P."/>
            <person name="Kaster A.-K."/>
            <person name="Ovreas L."/>
            <person name="Rohde M."/>
            <person name="Galperin M.Y."/>
            <person name="Jogler C."/>
        </authorList>
    </citation>
    <scope>NUCLEOTIDE SEQUENCE [LARGE SCALE GENOMIC DNA]</scope>
    <source>
        <strain evidence="2 3">ElP</strain>
    </source>
</reference>
<evidence type="ECO:0008006" key="4">
    <source>
        <dbReference type="Google" id="ProtNLM"/>
    </source>
</evidence>